<dbReference type="AlphaFoldDB" id="J3P565"/>
<protein>
    <submittedName>
        <fullName evidence="2 3">Uncharacterized protein</fullName>
    </submittedName>
</protein>
<evidence type="ECO:0000313" key="3">
    <source>
        <dbReference type="EnsemblFungi" id="EJT74816"/>
    </source>
</evidence>
<reference evidence="4" key="1">
    <citation type="submission" date="2010-07" db="EMBL/GenBank/DDBJ databases">
        <title>The genome sequence of Gaeumannomyces graminis var. tritici strain R3-111a-1.</title>
        <authorList>
            <consortium name="The Broad Institute Genome Sequencing Platform"/>
            <person name="Ma L.-J."/>
            <person name="Dead R."/>
            <person name="Young S."/>
            <person name="Zeng Q."/>
            <person name="Koehrsen M."/>
            <person name="Alvarado L."/>
            <person name="Berlin A."/>
            <person name="Chapman S.B."/>
            <person name="Chen Z."/>
            <person name="Freedman E."/>
            <person name="Gellesch M."/>
            <person name="Goldberg J."/>
            <person name="Griggs A."/>
            <person name="Gujja S."/>
            <person name="Heilman E.R."/>
            <person name="Heiman D."/>
            <person name="Hepburn T."/>
            <person name="Howarth C."/>
            <person name="Jen D."/>
            <person name="Larson L."/>
            <person name="Mehta T."/>
            <person name="Neiman D."/>
            <person name="Pearson M."/>
            <person name="Roberts A."/>
            <person name="Saif S."/>
            <person name="Shea T."/>
            <person name="Shenoy N."/>
            <person name="Sisk P."/>
            <person name="Stolte C."/>
            <person name="Sykes S."/>
            <person name="Walk T."/>
            <person name="White J."/>
            <person name="Yandava C."/>
            <person name="Haas B."/>
            <person name="Nusbaum C."/>
            <person name="Birren B."/>
        </authorList>
    </citation>
    <scope>NUCLEOTIDE SEQUENCE [LARGE SCALE GENOMIC DNA]</scope>
    <source>
        <strain evidence="4">R3-111a-1</strain>
    </source>
</reference>
<feature type="transmembrane region" description="Helical" evidence="1">
    <location>
        <begin position="64"/>
        <end position="86"/>
    </location>
</feature>
<reference evidence="3" key="4">
    <citation type="journal article" date="2015" name="G3 (Bethesda)">
        <title>Genome sequences of three phytopathogenic species of the Magnaporthaceae family of fungi.</title>
        <authorList>
            <person name="Okagaki L.H."/>
            <person name="Nunes C.C."/>
            <person name="Sailsbery J."/>
            <person name="Clay B."/>
            <person name="Brown D."/>
            <person name="John T."/>
            <person name="Oh Y."/>
            <person name="Young N."/>
            <person name="Fitzgerald M."/>
            <person name="Haas B.J."/>
            <person name="Zeng Q."/>
            <person name="Young S."/>
            <person name="Adiconis X."/>
            <person name="Fan L."/>
            <person name="Levin J.Z."/>
            <person name="Mitchell T.K."/>
            <person name="Okubara P.A."/>
            <person name="Farman M.L."/>
            <person name="Kohn L.M."/>
            <person name="Birren B."/>
            <person name="Ma L.-J."/>
            <person name="Dean R.A."/>
        </authorList>
    </citation>
    <scope>NUCLEOTIDE SEQUENCE</scope>
    <source>
        <strain evidence="3">R3-111a-1</strain>
    </source>
</reference>
<organism evidence="2">
    <name type="scientific">Gaeumannomyces tritici (strain R3-111a-1)</name>
    <name type="common">Wheat and barley take-all root rot fungus</name>
    <name type="synonym">Gaeumannomyces graminis var. tritici</name>
    <dbReference type="NCBI Taxonomy" id="644352"/>
    <lineage>
        <taxon>Eukaryota</taxon>
        <taxon>Fungi</taxon>
        <taxon>Dikarya</taxon>
        <taxon>Ascomycota</taxon>
        <taxon>Pezizomycotina</taxon>
        <taxon>Sordariomycetes</taxon>
        <taxon>Sordariomycetidae</taxon>
        <taxon>Magnaporthales</taxon>
        <taxon>Magnaporthaceae</taxon>
        <taxon>Gaeumannomyces</taxon>
    </lineage>
</organism>
<proteinExistence type="predicted"/>
<dbReference type="EMBL" id="GL385398">
    <property type="protein sequence ID" value="EJT74816.1"/>
    <property type="molecule type" value="Genomic_DNA"/>
</dbReference>
<dbReference type="VEuPathDB" id="FungiDB:GGTG_08654"/>
<dbReference type="Proteomes" id="UP000006039">
    <property type="component" value="Unassembled WGS sequence"/>
</dbReference>
<name>J3P565_GAET3</name>
<keyword evidence="1" id="KW-0472">Membrane</keyword>
<sequence length="120" mass="14148">MLMFPIKLYAIYNILKYIYLYSVLFIRKTSMLLLRNVALKKRYCFGVIPAIAVNKRKFGQPARYLVAFIKVTVLFVFAIRVFVVLLRVSNCIWKRLVVPFFFCFRPFPILLLILIGCNVN</sequence>
<keyword evidence="1" id="KW-1133">Transmembrane helix</keyword>
<evidence type="ECO:0000313" key="4">
    <source>
        <dbReference type="Proteomes" id="UP000006039"/>
    </source>
</evidence>
<reference evidence="2" key="3">
    <citation type="submission" date="2010-09" db="EMBL/GenBank/DDBJ databases">
        <title>Annotation of Gaeumannomyces graminis var. tritici R3-111a-1.</title>
        <authorList>
            <consortium name="The Broad Institute Genome Sequencing Platform"/>
            <person name="Ma L.-J."/>
            <person name="Dead R."/>
            <person name="Young S.K."/>
            <person name="Zeng Q."/>
            <person name="Gargeya S."/>
            <person name="Fitzgerald M."/>
            <person name="Haas B."/>
            <person name="Abouelleil A."/>
            <person name="Alvarado L."/>
            <person name="Arachchi H.M."/>
            <person name="Berlin A."/>
            <person name="Brown A."/>
            <person name="Chapman S.B."/>
            <person name="Chen Z."/>
            <person name="Dunbar C."/>
            <person name="Freedman E."/>
            <person name="Gearin G."/>
            <person name="Gellesch M."/>
            <person name="Goldberg J."/>
            <person name="Griggs A."/>
            <person name="Gujja S."/>
            <person name="Heiman D."/>
            <person name="Howarth C."/>
            <person name="Larson L."/>
            <person name="Lui A."/>
            <person name="MacDonald P.J.P."/>
            <person name="Mehta T."/>
            <person name="Montmayeur A."/>
            <person name="Murphy C."/>
            <person name="Neiman D."/>
            <person name="Pearson M."/>
            <person name="Priest M."/>
            <person name="Roberts A."/>
            <person name="Saif S."/>
            <person name="Shea T."/>
            <person name="Shenoy N."/>
            <person name="Sisk P."/>
            <person name="Stolte C."/>
            <person name="Sykes S."/>
            <person name="Yandava C."/>
            <person name="Wortman J."/>
            <person name="Nusbaum C."/>
            <person name="Birren B."/>
        </authorList>
    </citation>
    <scope>NUCLEOTIDE SEQUENCE</scope>
    <source>
        <strain evidence="2">R3-111a-1</strain>
    </source>
</reference>
<dbReference type="EnsemblFungi" id="EJT74816">
    <property type="protein sequence ID" value="EJT74816"/>
    <property type="gene ID" value="GGTG_08654"/>
</dbReference>
<feature type="transmembrane region" description="Helical" evidence="1">
    <location>
        <begin position="6"/>
        <end position="26"/>
    </location>
</feature>
<keyword evidence="1" id="KW-0812">Transmembrane</keyword>
<reference evidence="3" key="5">
    <citation type="submission" date="2018-04" db="UniProtKB">
        <authorList>
            <consortium name="EnsemblFungi"/>
        </authorList>
    </citation>
    <scope>IDENTIFICATION</scope>
    <source>
        <strain evidence="3">R3-111a-1</strain>
    </source>
</reference>
<gene>
    <name evidence="3" type="primary">20349112</name>
    <name evidence="2" type="ORF">GGTG_08654</name>
</gene>
<evidence type="ECO:0000256" key="1">
    <source>
        <dbReference type="SAM" id="Phobius"/>
    </source>
</evidence>
<accession>J3P565</accession>
<keyword evidence="4" id="KW-1185">Reference proteome</keyword>
<dbReference type="HOGENOM" id="CLU_2049855_0_0_1"/>
<feature type="transmembrane region" description="Helical" evidence="1">
    <location>
        <begin position="98"/>
        <end position="119"/>
    </location>
</feature>
<dbReference type="GeneID" id="20349112"/>
<evidence type="ECO:0000313" key="2">
    <source>
        <dbReference type="EMBL" id="EJT74816.1"/>
    </source>
</evidence>
<dbReference type="RefSeq" id="XP_009224760.1">
    <property type="nucleotide sequence ID" value="XM_009226496.1"/>
</dbReference>
<reference evidence="2" key="2">
    <citation type="submission" date="2010-07" db="EMBL/GenBank/DDBJ databases">
        <authorList>
            <consortium name="The Broad Institute Genome Sequencing Platform"/>
            <consortium name="Broad Institute Genome Sequencing Center for Infectious Disease"/>
            <person name="Ma L.-J."/>
            <person name="Dead R."/>
            <person name="Young S."/>
            <person name="Zeng Q."/>
            <person name="Koehrsen M."/>
            <person name="Alvarado L."/>
            <person name="Berlin A."/>
            <person name="Chapman S.B."/>
            <person name="Chen Z."/>
            <person name="Freedman E."/>
            <person name="Gellesch M."/>
            <person name="Goldberg J."/>
            <person name="Griggs A."/>
            <person name="Gujja S."/>
            <person name="Heilman E.R."/>
            <person name="Heiman D."/>
            <person name="Hepburn T."/>
            <person name="Howarth C."/>
            <person name="Jen D."/>
            <person name="Larson L."/>
            <person name="Mehta T."/>
            <person name="Neiman D."/>
            <person name="Pearson M."/>
            <person name="Roberts A."/>
            <person name="Saif S."/>
            <person name="Shea T."/>
            <person name="Shenoy N."/>
            <person name="Sisk P."/>
            <person name="Stolte C."/>
            <person name="Sykes S."/>
            <person name="Walk T."/>
            <person name="White J."/>
            <person name="Yandava C."/>
            <person name="Haas B."/>
            <person name="Nusbaum C."/>
            <person name="Birren B."/>
        </authorList>
    </citation>
    <scope>NUCLEOTIDE SEQUENCE</scope>
    <source>
        <strain evidence="2">R3-111a-1</strain>
    </source>
</reference>